<evidence type="ECO:0000256" key="2">
    <source>
        <dbReference type="SAM" id="MobiDB-lite"/>
    </source>
</evidence>
<dbReference type="CDD" id="cd01666">
    <property type="entry name" value="TGS_DRG"/>
    <property type="match status" value="1"/>
</dbReference>
<dbReference type="PROSITE" id="PS51880">
    <property type="entry name" value="TGS"/>
    <property type="match status" value="1"/>
</dbReference>
<dbReference type="SUPFAM" id="SSF52540">
    <property type="entry name" value="P-loop containing nucleoside triphosphate hydrolases"/>
    <property type="match status" value="1"/>
</dbReference>
<feature type="region of interest" description="Disordered" evidence="2">
    <location>
        <begin position="1"/>
        <end position="22"/>
    </location>
</feature>
<dbReference type="InterPro" id="IPR012676">
    <property type="entry name" value="TGS-like"/>
</dbReference>
<gene>
    <name evidence="4" type="ORF">I0Q91_09850</name>
</gene>
<feature type="coiled-coil region" evidence="1">
    <location>
        <begin position="39"/>
        <end position="66"/>
    </location>
</feature>
<dbReference type="Proteomes" id="UP000621436">
    <property type="component" value="Unassembled WGS sequence"/>
</dbReference>
<organism evidence="4 5">
    <name type="scientific">Halonatronomonas betaini</name>
    <dbReference type="NCBI Taxonomy" id="2778430"/>
    <lineage>
        <taxon>Bacteria</taxon>
        <taxon>Bacillati</taxon>
        <taxon>Bacillota</taxon>
        <taxon>Clostridia</taxon>
        <taxon>Halanaerobiales</taxon>
        <taxon>Halarsenatibacteraceae</taxon>
        <taxon>Halonatronomonas</taxon>
    </lineage>
</organism>
<dbReference type="InterPro" id="IPR004095">
    <property type="entry name" value="TGS"/>
</dbReference>
<dbReference type="Pfam" id="PF01926">
    <property type="entry name" value="MMR_HSR1"/>
    <property type="match status" value="1"/>
</dbReference>
<dbReference type="RefSeq" id="WP_270454356.1">
    <property type="nucleotide sequence ID" value="NZ_JADPIE010000005.1"/>
</dbReference>
<keyword evidence="5" id="KW-1185">Reference proteome</keyword>
<keyword evidence="1" id="KW-0175">Coiled coil</keyword>
<feature type="domain" description="TGS" evidence="3">
    <location>
        <begin position="253"/>
        <end position="327"/>
    </location>
</feature>
<dbReference type="Gene3D" id="3.40.50.300">
    <property type="entry name" value="P-loop containing nucleotide triphosphate hydrolases"/>
    <property type="match status" value="1"/>
</dbReference>
<proteinExistence type="predicted"/>
<dbReference type="InterPro" id="IPR027417">
    <property type="entry name" value="P-loop_NTPase"/>
</dbReference>
<sequence>MPANLPPQYYEAEEEYRSASTPGEKIAALNEMLAIMPKHKGTEKLQADLKKRISKLKDEKEKKSESKSTYNPYKIDPEGAGQLILLGYPNTGKSSLLGALSNAKVTVANYPFSTSLPVAGMVPYENIQIQVIDTPPLVPEDVPGPMISAIQRADLPVVLISLASSKCLEQLDGAIEFLKSKRIMREPEDIPEGVKAFTREDIIFIATGIDHSDAEDNLDVIKEFYPEIEFELVSVPEDKGVERLPELFFNQLGVIRIYSKAPGREPDKDSPFVMPRGTTLIEFARAVHKDFAENLKKACVWGSSRFPGQPVAQDFVLEDEDIVELHSEK</sequence>
<dbReference type="PRINTS" id="PR00326">
    <property type="entry name" value="GTP1OBG"/>
</dbReference>
<comment type="caution">
    <text evidence="4">The sequence shown here is derived from an EMBL/GenBank/DDBJ whole genome shotgun (WGS) entry which is preliminary data.</text>
</comment>
<dbReference type="InterPro" id="IPR006073">
    <property type="entry name" value="GTP-bd"/>
</dbReference>
<dbReference type="Gene3D" id="3.10.20.30">
    <property type="match status" value="1"/>
</dbReference>
<dbReference type="InterPro" id="IPR012675">
    <property type="entry name" value="Beta-grasp_dom_sf"/>
</dbReference>
<protein>
    <submittedName>
        <fullName evidence="4">TGS domain-containing protein</fullName>
    </submittedName>
</protein>
<reference evidence="4" key="1">
    <citation type="submission" date="2020-11" db="EMBL/GenBank/DDBJ databases">
        <title>Halonatronomonas betainensis gen. nov., sp. nov. a novel haloalkaliphilic representative of the family Halanaerobiacae capable of betaine degradation.</title>
        <authorList>
            <person name="Boltyanskaya Y."/>
            <person name="Kevbrin V."/>
            <person name="Detkova E."/>
            <person name="Grouzdev D.S."/>
            <person name="Koziaeva V."/>
            <person name="Zhilina T."/>
        </authorList>
    </citation>
    <scope>NUCLEOTIDE SEQUENCE</scope>
    <source>
        <strain evidence="4">Z-7014</strain>
    </source>
</reference>
<evidence type="ECO:0000313" key="5">
    <source>
        <dbReference type="Proteomes" id="UP000621436"/>
    </source>
</evidence>
<evidence type="ECO:0000256" key="1">
    <source>
        <dbReference type="SAM" id="Coils"/>
    </source>
</evidence>
<dbReference type="GO" id="GO:0005525">
    <property type="term" value="F:GTP binding"/>
    <property type="evidence" value="ECO:0007669"/>
    <property type="project" value="InterPro"/>
</dbReference>
<dbReference type="AlphaFoldDB" id="A0A931F9A8"/>
<name>A0A931F9A8_9FIRM</name>
<dbReference type="GO" id="GO:0003924">
    <property type="term" value="F:GTPase activity"/>
    <property type="evidence" value="ECO:0007669"/>
    <property type="project" value="InterPro"/>
</dbReference>
<accession>A0A931F9A8</accession>
<dbReference type="InterPro" id="IPR045001">
    <property type="entry name" value="DRG"/>
</dbReference>
<dbReference type="Pfam" id="PF02824">
    <property type="entry name" value="TGS"/>
    <property type="match status" value="1"/>
</dbReference>
<dbReference type="EMBL" id="JADPIE010000005">
    <property type="protein sequence ID" value="MBF8437383.1"/>
    <property type="molecule type" value="Genomic_DNA"/>
</dbReference>
<dbReference type="SUPFAM" id="SSF81271">
    <property type="entry name" value="TGS-like"/>
    <property type="match status" value="1"/>
</dbReference>
<dbReference type="PANTHER" id="PTHR43127">
    <property type="entry name" value="DEVELOPMENTALLY-REGULATED GTP-BINDING PROTEIN 2"/>
    <property type="match status" value="1"/>
</dbReference>
<evidence type="ECO:0000313" key="4">
    <source>
        <dbReference type="EMBL" id="MBF8437383.1"/>
    </source>
</evidence>
<evidence type="ECO:0000259" key="3">
    <source>
        <dbReference type="PROSITE" id="PS51880"/>
    </source>
</evidence>